<evidence type="ECO:0000256" key="3">
    <source>
        <dbReference type="ARBA" id="ARBA00022832"/>
    </source>
</evidence>
<evidence type="ECO:0000256" key="2">
    <source>
        <dbReference type="ARBA" id="ARBA00022516"/>
    </source>
</evidence>
<comment type="catalytic activity">
    <reaction evidence="10">
        <text>a 2,3-saturated acyl-[ACP] + NADP(+) = a (2E)-enoyl-[ACP] + NADPH + H(+)</text>
        <dbReference type="Rhea" id="RHEA:22564"/>
        <dbReference type="Rhea" id="RHEA-COMP:9925"/>
        <dbReference type="Rhea" id="RHEA-COMP:9926"/>
        <dbReference type="ChEBI" id="CHEBI:15378"/>
        <dbReference type="ChEBI" id="CHEBI:57783"/>
        <dbReference type="ChEBI" id="CHEBI:58349"/>
        <dbReference type="ChEBI" id="CHEBI:78784"/>
        <dbReference type="ChEBI" id="CHEBI:78785"/>
        <dbReference type="EC" id="1.3.1.104"/>
    </reaction>
</comment>
<sequence>MKAIVYRRNGEPAEVLALEDIPEPAAPGPKEVAIRLVKCMVHPIDDLLIRGYIPEPIPHGGAVPGGDGVAVVEQVGSDVDPSSGIVPGARVVLFPVHGTWVERMVVPETAVFPVPADVSDEAASQVVINGITAIMLMRHALAAQSVVGAASPLLVTAAGSSVARNVIALARIRGTKVVALVRSDASAAILTESFEGLPVVSTEKEEWRAAVAGAHGRSPSVAIDPIGGAMAPDLLGVLSDHGTLLTYGGLDPQPSQISTITLTVRSQAVKGVNAPSWITTTTPEQRVRDIADLFAIVRSAPQNFTEYSEFALADAVSALSAASASPRRGATILKFGI</sequence>
<dbReference type="InterPro" id="IPR051034">
    <property type="entry name" value="Mito_Enoyl-ACP_Reductase"/>
</dbReference>
<evidence type="ECO:0000256" key="6">
    <source>
        <dbReference type="ARBA" id="ARBA00023002"/>
    </source>
</evidence>
<keyword evidence="5" id="KW-0809">Transit peptide</keyword>
<evidence type="ECO:0000256" key="5">
    <source>
        <dbReference type="ARBA" id="ARBA00022946"/>
    </source>
</evidence>
<evidence type="ECO:0000256" key="10">
    <source>
        <dbReference type="ARBA" id="ARBA00048843"/>
    </source>
</evidence>
<dbReference type="SMART" id="SM00829">
    <property type="entry name" value="PKS_ER"/>
    <property type="match status" value="1"/>
</dbReference>
<keyword evidence="13" id="KW-1185">Reference proteome</keyword>
<keyword evidence="4" id="KW-0521">NADP</keyword>
<keyword evidence="3" id="KW-0276">Fatty acid metabolism</keyword>
<dbReference type="Pfam" id="PF08240">
    <property type="entry name" value="ADH_N"/>
    <property type="match status" value="1"/>
</dbReference>
<dbReference type="Gene3D" id="3.40.50.720">
    <property type="entry name" value="NAD(P)-binding Rossmann-like Domain"/>
    <property type="match status" value="1"/>
</dbReference>
<name>A0ABU1L0R6_9BURK</name>
<dbReference type="EC" id="1.3.1.104" evidence="9"/>
<comment type="caution">
    <text evidence="12">The sequence shown here is derived from an EMBL/GenBank/DDBJ whole genome shotgun (WGS) entry which is preliminary data.</text>
</comment>
<dbReference type="InterPro" id="IPR013149">
    <property type="entry name" value="ADH-like_C"/>
</dbReference>
<evidence type="ECO:0000256" key="4">
    <source>
        <dbReference type="ARBA" id="ARBA00022857"/>
    </source>
</evidence>
<dbReference type="SUPFAM" id="SSF50129">
    <property type="entry name" value="GroES-like"/>
    <property type="match status" value="1"/>
</dbReference>
<dbReference type="InterPro" id="IPR013154">
    <property type="entry name" value="ADH-like_N"/>
</dbReference>
<gene>
    <name evidence="12" type="ORF">J2776_003453</name>
</gene>
<evidence type="ECO:0000259" key="11">
    <source>
        <dbReference type="SMART" id="SM00829"/>
    </source>
</evidence>
<keyword evidence="7" id="KW-0443">Lipid metabolism</keyword>
<dbReference type="InterPro" id="IPR011032">
    <property type="entry name" value="GroES-like_sf"/>
</dbReference>
<organism evidence="12 13">
    <name type="scientific">Paraburkholderia caledonica</name>
    <dbReference type="NCBI Taxonomy" id="134536"/>
    <lineage>
        <taxon>Bacteria</taxon>
        <taxon>Pseudomonadati</taxon>
        <taxon>Pseudomonadota</taxon>
        <taxon>Betaproteobacteria</taxon>
        <taxon>Burkholderiales</taxon>
        <taxon>Burkholderiaceae</taxon>
        <taxon>Paraburkholderia</taxon>
    </lineage>
</organism>
<keyword evidence="2" id="KW-0444">Lipid biosynthesis</keyword>
<evidence type="ECO:0000313" key="12">
    <source>
        <dbReference type="EMBL" id="MDR6376753.1"/>
    </source>
</evidence>
<dbReference type="Gene3D" id="3.90.180.10">
    <property type="entry name" value="Medium-chain alcohol dehydrogenases, catalytic domain"/>
    <property type="match status" value="1"/>
</dbReference>
<accession>A0ABU1L0R6</accession>
<dbReference type="Pfam" id="PF00107">
    <property type="entry name" value="ADH_zinc_N"/>
    <property type="match status" value="1"/>
</dbReference>
<dbReference type="SUPFAM" id="SSF51735">
    <property type="entry name" value="NAD(P)-binding Rossmann-fold domains"/>
    <property type="match status" value="1"/>
</dbReference>
<reference evidence="12 13" key="1">
    <citation type="submission" date="2023-07" db="EMBL/GenBank/DDBJ databases">
        <title>Sorghum-associated microbial communities from plants grown in Nebraska, USA.</title>
        <authorList>
            <person name="Schachtman D."/>
        </authorList>
    </citation>
    <scope>NUCLEOTIDE SEQUENCE [LARGE SCALE GENOMIC DNA]</scope>
    <source>
        <strain evidence="12 13">DS1039</strain>
    </source>
</reference>
<evidence type="ECO:0000313" key="13">
    <source>
        <dbReference type="Proteomes" id="UP001185254"/>
    </source>
</evidence>
<dbReference type="RefSeq" id="WP_193611007.1">
    <property type="nucleotide sequence ID" value="NZ_JAVDQN010000002.1"/>
</dbReference>
<keyword evidence="6" id="KW-0560">Oxidoreductase</keyword>
<dbReference type="InterPro" id="IPR020843">
    <property type="entry name" value="ER"/>
</dbReference>
<keyword evidence="8" id="KW-0275">Fatty acid biosynthesis</keyword>
<evidence type="ECO:0000256" key="1">
    <source>
        <dbReference type="ARBA" id="ARBA00010371"/>
    </source>
</evidence>
<dbReference type="EMBL" id="JAVDQN010000002">
    <property type="protein sequence ID" value="MDR6376753.1"/>
    <property type="molecule type" value="Genomic_DNA"/>
</dbReference>
<evidence type="ECO:0000256" key="9">
    <source>
        <dbReference type="ARBA" id="ARBA00038963"/>
    </source>
</evidence>
<proteinExistence type="inferred from homology"/>
<dbReference type="PANTHER" id="PTHR43981">
    <property type="entry name" value="ENOYL-[ACYL-CARRIER-PROTEIN] REDUCTASE, MITOCHONDRIAL"/>
    <property type="match status" value="1"/>
</dbReference>
<comment type="similarity">
    <text evidence="1">Belongs to the zinc-containing alcohol dehydrogenase family. Quinone oxidoreductase subfamily.</text>
</comment>
<feature type="domain" description="Enoyl reductase (ER)" evidence="11">
    <location>
        <begin position="11"/>
        <end position="333"/>
    </location>
</feature>
<evidence type="ECO:0000256" key="8">
    <source>
        <dbReference type="ARBA" id="ARBA00023160"/>
    </source>
</evidence>
<dbReference type="PANTHER" id="PTHR43981:SF2">
    <property type="entry name" value="ENOYL-[ACYL-CARRIER-PROTEIN] REDUCTASE, MITOCHONDRIAL"/>
    <property type="match status" value="1"/>
</dbReference>
<dbReference type="Proteomes" id="UP001185254">
    <property type="component" value="Unassembled WGS sequence"/>
</dbReference>
<protein>
    <recommendedName>
        <fullName evidence="9">enoyl-[acyl-carrier-protein] reductase</fullName>
        <ecNumber evidence="9">1.3.1.104</ecNumber>
    </recommendedName>
</protein>
<evidence type="ECO:0000256" key="7">
    <source>
        <dbReference type="ARBA" id="ARBA00023098"/>
    </source>
</evidence>
<dbReference type="InterPro" id="IPR036291">
    <property type="entry name" value="NAD(P)-bd_dom_sf"/>
</dbReference>